<reference evidence="14" key="3">
    <citation type="submission" date="2017-02" db="EMBL/GenBank/DDBJ databases">
        <authorList>
            <person name="Varghese N."/>
            <person name="Submissions S."/>
        </authorList>
    </citation>
    <scope>NUCLEOTIDE SEQUENCE [LARGE SCALE GENOMIC DNA]</scope>
    <source>
        <strain evidence="14">VKM Ac-2052</strain>
    </source>
</reference>
<evidence type="ECO:0000256" key="9">
    <source>
        <dbReference type="ARBA" id="ARBA00023679"/>
    </source>
</evidence>
<reference evidence="11" key="2">
    <citation type="submission" date="2015-02" db="EMBL/GenBank/DDBJ databases">
        <authorList>
            <person name="Vasilyev I.Y."/>
            <person name="Siniagina M.N."/>
            <person name="Malanin S.Y."/>
            <person name="Boulygina E.A."/>
            <person name="Grygoryeva T.V."/>
            <person name="Yarullina D.R."/>
            <person name="Ilinskaya O.N."/>
        </authorList>
    </citation>
    <scope>NUCLEOTIDE SEQUENCE</scope>
    <source>
        <strain evidence="11">VKM Ac-1804</strain>
    </source>
</reference>
<dbReference type="EMBL" id="JYFC01000001">
    <property type="protein sequence ID" value="KJC65626.1"/>
    <property type="molecule type" value="Genomic_DNA"/>
</dbReference>
<comment type="similarity">
    <text evidence="3">Belongs to the Nudix hydrolase family. NudC subfamily.</text>
</comment>
<proteinExistence type="inferred from homology"/>
<dbReference type="InterPro" id="IPR000086">
    <property type="entry name" value="NUDIX_hydrolase_dom"/>
</dbReference>
<dbReference type="Gene3D" id="3.90.79.20">
    <property type="match status" value="1"/>
</dbReference>
<dbReference type="Pfam" id="PF00293">
    <property type="entry name" value="NUDIX"/>
    <property type="match status" value="1"/>
</dbReference>
<evidence type="ECO:0000256" key="1">
    <source>
        <dbReference type="ARBA" id="ARBA00001946"/>
    </source>
</evidence>
<dbReference type="GO" id="GO:0005829">
    <property type="term" value="C:cytosol"/>
    <property type="evidence" value="ECO:0007669"/>
    <property type="project" value="TreeGrafter"/>
</dbReference>
<evidence type="ECO:0000256" key="3">
    <source>
        <dbReference type="ARBA" id="ARBA00009595"/>
    </source>
</evidence>
<comment type="cofactor">
    <cofactor evidence="2">
        <name>Zn(2+)</name>
        <dbReference type="ChEBI" id="CHEBI:29105"/>
    </cofactor>
</comment>
<dbReference type="InterPro" id="IPR015797">
    <property type="entry name" value="NUDIX_hydrolase-like_dom_sf"/>
</dbReference>
<keyword evidence="8" id="KW-0520">NAD</keyword>
<evidence type="ECO:0000313" key="14">
    <source>
        <dbReference type="Proteomes" id="UP000189735"/>
    </source>
</evidence>
<evidence type="ECO:0000313" key="11">
    <source>
        <dbReference type="EMBL" id="KJC65626.1"/>
    </source>
</evidence>
<keyword evidence="7" id="KW-0460">Magnesium</keyword>
<accession>A0A1T4YBY1</accession>
<dbReference type="EMBL" id="FUYG01000007">
    <property type="protein sequence ID" value="SKA99279.1"/>
    <property type="molecule type" value="Genomic_DNA"/>
</dbReference>
<keyword evidence="5" id="KW-0479">Metal-binding</keyword>
<sequence length="320" mass="35257">MTSTFLSHLPLSRQEIDRDNESRARPQLFDELWADPTTRLLPLWRGRALAAPDFSSRAGLALLAVDRVREFELRVYLGISLSTTSPEPVGTRIVLVVVGDDEAERLEPDEARWLNLRETATVLSDRDAGAFVEALAIAGWHASHSHSPRSGAETVVEKGGWVRRDVELGVELFPRTDAAVIVGIVDSEDRILLGSNAMWKQNRYSLLAGFVEPGESFEAAAQREVFEESGVRILTPQYLGSQPWPFPASLMVGFYAHVDPAFADDALRPDGEEILDLRWFTRAEIADPATGVALPGPSSIAHAILEHWYGGPLPAEALAW</sequence>
<dbReference type="AlphaFoldDB" id="A0A1T4YBY1"/>
<keyword evidence="6" id="KW-0378">Hydrolase</keyword>
<feature type="domain" description="Nudix hydrolase" evidence="10">
    <location>
        <begin position="174"/>
        <end position="306"/>
    </location>
</feature>
<dbReference type="GO" id="GO:0019677">
    <property type="term" value="P:NAD+ catabolic process"/>
    <property type="evidence" value="ECO:0007669"/>
    <property type="project" value="TreeGrafter"/>
</dbReference>
<dbReference type="Pfam" id="PF09296">
    <property type="entry name" value="NUDIX-like"/>
    <property type="match status" value="1"/>
</dbReference>
<dbReference type="RefSeq" id="WP_044438874.1">
    <property type="nucleotide sequence ID" value="NZ_FUYG01000007.1"/>
</dbReference>
<evidence type="ECO:0000313" key="13">
    <source>
        <dbReference type="Proteomes" id="UP000032503"/>
    </source>
</evidence>
<dbReference type="Proteomes" id="UP000189735">
    <property type="component" value="Unassembled WGS sequence"/>
</dbReference>
<dbReference type="Proteomes" id="UP000032503">
    <property type="component" value="Unassembled WGS sequence"/>
</dbReference>
<evidence type="ECO:0000256" key="4">
    <source>
        <dbReference type="ARBA" id="ARBA00012381"/>
    </source>
</evidence>
<evidence type="ECO:0000259" key="10">
    <source>
        <dbReference type="PROSITE" id="PS51462"/>
    </source>
</evidence>
<dbReference type="NCBIfam" id="NF001299">
    <property type="entry name" value="PRK00241.1"/>
    <property type="match status" value="1"/>
</dbReference>
<comment type="cofactor">
    <cofactor evidence="1">
        <name>Mg(2+)</name>
        <dbReference type="ChEBI" id="CHEBI:18420"/>
    </cofactor>
</comment>
<dbReference type="CDD" id="cd03429">
    <property type="entry name" value="NUDIX_NADH_pyrophosphatase_Nudt13"/>
    <property type="match status" value="1"/>
</dbReference>
<gene>
    <name evidence="12" type="ORF">SAMN06295879_2747</name>
    <name evidence="11" type="ORF">TZ00_02120</name>
</gene>
<protein>
    <recommendedName>
        <fullName evidence="4">NAD(+) diphosphatase</fullName>
        <ecNumber evidence="4">3.6.1.22</ecNumber>
    </recommendedName>
</protein>
<dbReference type="GO" id="GO:0006742">
    <property type="term" value="P:NADP+ catabolic process"/>
    <property type="evidence" value="ECO:0007669"/>
    <property type="project" value="TreeGrafter"/>
</dbReference>
<reference evidence="12" key="4">
    <citation type="submission" date="2017-02" db="EMBL/GenBank/DDBJ databases">
        <authorList>
            <person name="Peterson S.W."/>
        </authorList>
    </citation>
    <scope>NUCLEOTIDE SEQUENCE [LARGE SCALE GENOMIC DNA]</scope>
    <source>
        <strain evidence="12">VKM Ac-2052</strain>
    </source>
</reference>
<dbReference type="PROSITE" id="PS00893">
    <property type="entry name" value="NUDIX_BOX"/>
    <property type="match status" value="1"/>
</dbReference>
<evidence type="ECO:0000256" key="2">
    <source>
        <dbReference type="ARBA" id="ARBA00001947"/>
    </source>
</evidence>
<evidence type="ECO:0000256" key="8">
    <source>
        <dbReference type="ARBA" id="ARBA00023027"/>
    </source>
</evidence>
<dbReference type="EC" id="3.6.1.22" evidence="4"/>
<organism evidence="12 14">
    <name type="scientific">Agreia bicolorata</name>
    <dbReference type="NCBI Taxonomy" id="110935"/>
    <lineage>
        <taxon>Bacteria</taxon>
        <taxon>Bacillati</taxon>
        <taxon>Actinomycetota</taxon>
        <taxon>Actinomycetes</taxon>
        <taxon>Micrococcales</taxon>
        <taxon>Microbacteriaceae</taxon>
        <taxon>Agreia</taxon>
    </lineage>
</organism>
<evidence type="ECO:0000256" key="7">
    <source>
        <dbReference type="ARBA" id="ARBA00022842"/>
    </source>
</evidence>
<dbReference type="InterPro" id="IPR015375">
    <property type="entry name" value="NADH_PPase-like_N"/>
</dbReference>
<evidence type="ECO:0000313" key="12">
    <source>
        <dbReference type="EMBL" id="SKA99279.1"/>
    </source>
</evidence>
<dbReference type="InterPro" id="IPR020084">
    <property type="entry name" value="NUDIX_hydrolase_CS"/>
</dbReference>
<comment type="catalytic activity">
    <reaction evidence="9">
        <text>a 5'-end NAD(+)-phospho-ribonucleoside in mRNA + H2O = a 5'-end phospho-adenosine-phospho-ribonucleoside in mRNA + beta-nicotinamide D-ribonucleotide + 2 H(+)</text>
        <dbReference type="Rhea" id="RHEA:60876"/>
        <dbReference type="Rhea" id="RHEA-COMP:15698"/>
        <dbReference type="Rhea" id="RHEA-COMP:15719"/>
        <dbReference type="ChEBI" id="CHEBI:14649"/>
        <dbReference type="ChEBI" id="CHEBI:15377"/>
        <dbReference type="ChEBI" id="CHEBI:15378"/>
        <dbReference type="ChEBI" id="CHEBI:144029"/>
        <dbReference type="ChEBI" id="CHEBI:144051"/>
    </reaction>
    <physiologicalReaction direction="left-to-right" evidence="9">
        <dbReference type="Rhea" id="RHEA:60877"/>
    </physiologicalReaction>
</comment>
<keyword evidence="13" id="KW-1185">Reference proteome</keyword>
<dbReference type="Gene3D" id="3.90.79.10">
    <property type="entry name" value="Nucleoside Triphosphate Pyrophosphohydrolase"/>
    <property type="match status" value="1"/>
</dbReference>
<evidence type="ECO:0000256" key="5">
    <source>
        <dbReference type="ARBA" id="ARBA00022723"/>
    </source>
</evidence>
<reference evidence="11 13" key="1">
    <citation type="journal article" date="2001" name="Int. J. Syst. Evol. Microbiol.">
        <title>Agreia bicolorata gen. nov., sp. nov., to accommodate actinobacteria isolated from narrow reed grass infected by the nematode Heteroanguina graminophila.</title>
        <authorList>
            <person name="Evtushenko L.I."/>
            <person name="Dorofeeva L.V."/>
            <person name="Dobrovolskaya T.G."/>
            <person name="Streshinskaya G.M."/>
            <person name="Subbotin S.A."/>
            <person name="Tiedje J.M."/>
        </authorList>
    </citation>
    <scope>NUCLEOTIDE SEQUENCE [LARGE SCALE GENOMIC DNA]</scope>
    <source>
        <strain evidence="11 13">VKM Ac-1804</strain>
    </source>
</reference>
<dbReference type="SUPFAM" id="SSF55811">
    <property type="entry name" value="Nudix"/>
    <property type="match status" value="1"/>
</dbReference>
<dbReference type="PROSITE" id="PS51462">
    <property type="entry name" value="NUDIX"/>
    <property type="match status" value="1"/>
</dbReference>
<dbReference type="PANTHER" id="PTHR42904:SF6">
    <property type="entry name" value="NAD-CAPPED RNA HYDROLASE NUDT12"/>
    <property type="match status" value="1"/>
</dbReference>
<dbReference type="InterPro" id="IPR049734">
    <property type="entry name" value="NudC-like_C"/>
</dbReference>
<name>A0A1T4YBY1_9MICO</name>
<dbReference type="GO" id="GO:0035529">
    <property type="term" value="F:NADH pyrophosphatase activity"/>
    <property type="evidence" value="ECO:0007669"/>
    <property type="project" value="TreeGrafter"/>
</dbReference>
<evidence type="ECO:0000256" key="6">
    <source>
        <dbReference type="ARBA" id="ARBA00022801"/>
    </source>
</evidence>
<dbReference type="PANTHER" id="PTHR42904">
    <property type="entry name" value="NUDIX HYDROLASE, NUDC SUBFAMILY"/>
    <property type="match status" value="1"/>
</dbReference>
<dbReference type="GO" id="GO:0046872">
    <property type="term" value="F:metal ion binding"/>
    <property type="evidence" value="ECO:0007669"/>
    <property type="project" value="UniProtKB-KW"/>
</dbReference>
<dbReference type="InterPro" id="IPR050241">
    <property type="entry name" value="NAD-cap_RNA_hydrolase_NudC"/>
</dbReference>